<dbReference type="PRINTS" id="PR00127">
    <property type="entry name" value="CLPPROTEASEP"/>
</dbReference>
<evidence type="ECO:0000256" key="3">
    <source>
        <dbReference type="ARBA" id="ARBA00022670"/>
    </source>
</evidence>
<evidence type="ECO:0000256" key="6">
    <source>
        <dbReference type="RuleBase" id="RU003567"/>
    </source>
</evidence>
<dbReference type="GO" id="GO:0051117">
    <property type="term" value="F:ATPase binding"/>
    <property type="evidence" value="ECO:0007669"/>
    <property type="project" value="TreeGrafter"/>
</dbReference>
<keyword evidence="2" id="KW-0963">Cytoplasm</keyword>
<dbReference type="PANTHER" id="PTHR10381:SF70">
    <property type="entry name" value="ATP-DEPENDENT CLP PROTEASE PROTEOLYTIC SUBUNIT"/>
    <property type="match status" value="1"/>
</dbReference>
<keyword evidence="4" id="KW-0378">Hydrolase</keyword>
<evidence type="ECO:0000256" key="5">
    <source>
        <dbReference type="ARBA" id="ARBA00022825"/>
    </source>
</evidence>
<dbReference type="InterPro" id="IPR029045">
    <property type="entry name" value="ClpP/crotonase-like_dom_sf"/>
</dbReference>
<dbReference type="GO" id="GO:0009368">
    <property type="term" value="C:endopeptidase Clp complex"/>
    <property type="evidence" value="ECO:0007669"/>
    <property type="project" value="TreeGrafter"/>
</dbReference>
<name>A0A0G3WAS6_9CLOT</name>
<keyword evidence="5" id="KW-0720">Serine protease</keyword>
<dbReference type="NCBIfam" id="NF045542">
    <property type="entry name" value="Clp_rel_HeadMat"/>
    <property type="match status" value="1"/>
</dbReference>
<evidence type="ECO:0000313" key="9">
    <source>
        <dbReference type="Proteomes" id="UP000035704"/>
    </source>
</evidence>
<gene>
    <name evidence="8" type="ORF">CACET_c15580</name>
</gene>
<dbReference type="OrthoDB" id="9806592at2"/>
<dbReference type="GO" id="GO:0006515">
    <property type="term" value="P:protein quality control for misfolded or incompletely synthesized proteins"/>
    <property type="evidence" value="ECO:0007669"/>
    <property type="project" value="TreeGrafter"/>
</dbReference>
<dbReference type="PATRIC" id="fig|84022.6.peg.1548"/>
<keyword evidence="9" id="KW-1185">Reference proteome</keyword>
<dbReference type="Proteomes" id="UP000035704">
    <property type="component" value="Chromosome"/>
</dbReference>
<dbReference type="CDD" id="cd07016">
    <property type="entry name" value="S14_ClpP_1"/>
    <property type="match status" value="1"/>
</dbReference>
<accession>A0A0G3WAS6</accession>
<evidence type="ECO:0000313" key="8">
    <source>
        <dbReference type="EMBL" id="AKL95007.1"/>
    </source>
</evidence>
<evidence type="ECO:0000256" key="4">
    <source>
        <dbReference type="ARBA" id="ARBA00022801"/>
    </source>
</evidence>
<dbReference type="Pfam" id="PF00574">
    <property type="entry name" value="CLP_protease"/>
    <property type="match status" value="1"/>
</dbReference>
<protein>
    <recommendedName>
        <fullName evidence="6">ATP-dependent Clp protease proteolytic subunit</fullName>
    </recommendedName>
</protein>
<evidence type="ECO:0000256" key="7">
    <source>
        <dbReference type="SAM" id="MobiDB-lite"/>
    </source>
</evidence>
<dbReference type="GO" id="GO:0004252">
    <property type="term" value="F:serine-type endopeptidase activity"/>
    <property type="evidence" value="ECO:0007669"/>
    <property type="project" value="InterPro"/>
</dbReference>
<keyword evidence="3" id="KW-0645">Protease</keyword>
<dbReference type="KEGG" id="cace:CACET_c15580"/>
<organism evidence="8 9">
    <name type="scientific">Clostridium aceticum</name>
    <dbReference type="NCBI Taxonomy" id="84022"/>
    <lineage>
        <taxon>Bacteria</taxon>
        <taxon>Bacillati</taxon>
        <taxon>Bacillota</taxon>
        <taxon>Clostridia</taxon>
        <taxon>Eubacteriales</taxon>
        <taxon>Clostridiaceae</taxon>
        <taxon>Clostridium</taxon>
    </lineage>
</organism>
<dbReference type="InterPro" id="IPR001907">
    <property type="entry name" value="ClpP"/>
</dbReference>
<dbReference type="Gene3D" id="3.90.226.10">
    <property type="entry name" value="2-enoyl-CoA Hydratase, Chain A, domain 1"/>
    <property type="match status" value="1"/>
</dbReference>
<dbReference type="AlphaFoldDB" id="A0A0G3WAS6"/>
<dbReference type="GO" id="GO:0004176">
    <property type="term" value="F:ATP-dependent peptidase activity"/>
    <property type="evidence" value="ECO:0007669"/>
    <property type="project" value="InterPro"/>
</dbReference>
<dbReference type="InterPro" id="IPR023562">
    <property type="entry name" value="ClpP/TepA"/>
</dbReference>
<feature type="region of interest" description="Disordered" evidence="7">
    <location>
        <begin position="302"/>
        <end position="348"/>
    </location>
</feature>
<evidence type="ECO:0000256" key="2">
    <source>
        <dbReference type="ARBA" id="ARBA00022490"/>
    </source>
</evidence>
<dbReference type="STRING" id="84022.CACET_c15580"/>
<proteinExistence type="inferred from homology"/>
<dbReference type="PANTHER" id="PTHR10381">
    <property type="entry name" value="ATP-DEPENDENT CLP PROTEASE PROTEOLYTIC SUBUNIT"/>
    <property type="match status" value="1"/>
</dbReference>
<reference evidence="8 9" key="1">
    <citation type="submission" date="2014-10" db="EMBL/GenBank/DDBJ databases">
        <title>Genome sequence of Clostridium aceticum DSM 1496.</title>
        <authorList>
            <person name="Poehlein A."/>
            <person name="Schiel-Bengelsdorf B."/>
            <person name="Gottschalk G."/>
            <person name="Duerre P."/>
            <person name="Daniel R."/>
        </authorList>
    </citation>
    <scope>NUCLEOTIDE SEQUENCE [LARGE SCALE GENOMIC DNA]</scope>
    <source>
        <strain evidence="8 9">DSM 1496</strain>
    </source>
</reference>
<dbReference type="SUPFAM" id="SSF52096">
    <property type="entry name" value="ClpP/crotonase"/>
    <property type="match status" value="1"/>
</dbReference>
<sequence>MARIEIKGTIVSNDDKWIYEWLEMDATSPRDVSNAIEKANGEDLELEINSGGGSVFAGSEIYTLLKDYQGNVTAKILGIAASAASVIAMAAKTIKISPTAQIMIHNVSSRAWGDYRDMQQQSEVLKNYNTSIANAYRLKTNMDENQLLELMNKETWLNAQQAKELGFADEIMFDDANQLVAGINTSVLPQEVVNKIRNYMHKPLDSGKAAVVEDKKNEEESVMTVEEMKNKHPELYNQILNEGRNQGIQNERARMQNLDDLAMPGNEEIINKAKYESGITAEEAAMQIIKAEKAKGSAFLENRKKDVEDSNVNGIDGAPAPQNHETKAQQEEKEAEELANAVNKRRGI</sequence>
<dbReference type="RefSeq" id="WP_082058115.1">
    <property type="nucleotide sequence ID" value="NZ_CP009687.1"/>
</dbReference>
<dbReference type="EMBL" id="CP009687">
    <property type="protein sequence ID" value="AKL95007.1"/>
    <property type="molecule type" value="Genomic_DNA"/>
</dbReference>
<comment type="similarity">
    <text evidence="1 6">Belongs to the peptidase S14 family.</text>
</comment>
<evidence type="ECO:0000256" key="1">
    <source>
        <dbReference type="ARBA" id="ARBA00007039"/>
    </source>
</evidence>